<feature type="transmembrane region" description="Helical" evidence="1">
    <location>
        <begin position="15"/>
        <end position="34"/>
    </location>
</feature>
<evidence type="ECO:0000313" key="3">
    <source>
        <dbReference type="Proteomes" id="UP000286976"/>
    </source>
</evidence>
<keyword evidence="1" id="KW-1133">Transmembrane helix</keyword>
<feature type="transmembrane region" description="Helical" evidence="1">
    <location>
        <begin position="237"/>
        <end position="253"/>
    </location>
</feature>
<keyword evidence="3" id="KW-1185">Reference proteome</keyword>
<accession>A0A432X9E3</accession>
<dbReference type="Proteomes" id="UP000286976">
    <property type="component" value="Unassembled WGS sequence"/>
</dbReference>
<reference evidence="2 3" key="1">
    <citation type="journal article" date="2011" name="Front. Microbiol.">
        <title>Genomic signatures of strain selection and enhancement in Bacillus atrophaeus var. globigii, a historical biowarfare simulant.</title>
        <authorList>
            <person name="Gibbons H.S."/>
            <person name="Broomall S.M."/>
            <person name="McNew L.A."/>
            <person name="Daligault H."/>
            <person name="Chapman C."/>
            <person name="Bruce D."/>
            <person name="Karavis M."/>
            <person name="Krepps M."/>
            <person name="McGregor P.A."/>
            <person name="Hong C."/>
            <person name="Park K.H."/>
            <person name="Akmal A."/>
            <person name="Feldman A."/>
            <person name="Lin J.S."/>
            <person name="Chang W.E."/>
            <person name="Higgs B.W."/>
            <person name="Demirev P."/>
            <person name="Lindquist J."/>
            <person name="Liem A."/>
            <person name="Fochler E."/>
            <person name="Read T.D."/>
            <person name="Tapia R."/>
            <person name="Johnson S."/>
            <person name="Bishop-Lilly K.A."/>
            <person name="Detter C."/>
            <person name="Han C."/>
            <person name="Sozhamannan S."/>
            <person name="Rosenzweig C.N."/>
            <person name="Skowronski E.W."/>
        </authorList>
    </citation>
    <scope>NUCLEOTIDE SEQUENCE [LARGE SCALE GENOMIC DNA]</scope>
    <source>
        <strain evidence="2 3">AIT1</strain>
    </source>
</reference>
<gene>
    <name evidence="2" type="ORF">CWE15_02005</name>
</gene>
<feature type="transmembrane region" description="Helical" evidence="1">
    <location>
        <begin position="459"/>
        <end position="479"/>
    </location>
</feature>
<keyword evidence="1" id="KW-0472">Membrane</keyword>
<feature type="transmembrane region" description="Helical" evidence="1">
    <location>
        <begin position="416"/>
        <end position="439"/>
    </location>
</feature>
<feature type="transmembrane region" description="Helical" evidence="1">
    <location>
        <begin position="98"/>
        <end position="118"/>
    </location>
</feature>
<feature type="transmembrane region" description="Helical" evidence="1">
    <location>
        <begin position="161"/>
        <end position="180"/>
    </location>
</feature>
<feature type="transmembrane region" description="Helical" evidence="1">
    <location>
        <begin position="55"/>
        <end position="78"/>
    </location>
</feature>
<proteinExistence type="predicted"/>
<dbReference type="EMBL" id="PIPQ01000001">
    <property type="protein sequence ID" value="RUO43979.1"/>
    <property type="molecule type" value="Genomic_DNA"/>
</dbReference>
<evidence type="ECO:0000256" key="1">
    <source>
        <dbReference type="SAM" id="Phobius"/>
    </source>
</evidence>
<feature type="transmembrane region" description="Helical" evidence="1">
    <location>
        <begin position="367"/>
        <end position="385"/>
    </location>
</feature>
<dbReference type="OrthoDB" id="6396630at2"/>
<evidence type="ECO:0000313" key="2">
    <source>
        <dbReference type="EMBL" id="RUO43979.1"/>
    </source>
</evidence>
<keyword evidence="1" id="KW-0812">Transmembrane</keyword>
<comment type="caution">
    <text evidence="2">The sequence shown here is derived from an EMBL/GenBank/DDBJ whole genome shotgun (WGS) entry which is preliminary data.</text>
</comment>
<sequence length="504" mass="57286">MDVYRLYLAHLNRRILLVCGVLFFFWIENHYVSLIPETTGWLQFLSIRITDFLSFLAWPFFLLAVVQLLLNRFMLYVYDGEVRPEHFSYELTGFFKKYYLNIVLVGLVISLLTQVSHVSELGFSEWAQGSGVSPAEKVLLILVNLLTFANIVAAFEGSSVLAGLTFVLCYFIFAFCSEAIGDRDKRFAPGASRSSKAETQNVWIRQIKPGAKSPAYYVAVVVFSALTFTLFKHTLPLYLAIILIVLPLLFVLVKHAASYVLYGWDQVFNINDHQGEQTIEYPSAASWRHSEAFQQTWAHAQLQPLFRFTFNKEHLWPLPLRIAYVAAVELIIAFIGLTLLGGFLLGFNSPFFELVTGLQLVGMLSQVWASAPLVVKLGVVLFATWRTFTRLKQFAFQFKHSSLNIDIERFGTFPKFLYIVIVEAVLFGVVLALSGTVMFDFNPNFTALVTSFQWAQVVTVIYVNANLLWKSALAAYLGWRCLVRIGRFKFGLFDIIGKFITVDD</sequence>
<feature type="transmembrane region" description="Helical" evidence="1">
    <location>
        <begin position="322"/>
        <end position="347"/>
    </location>
</feature>
<feature type="transmembrane region" description="Helical" evidence="1">
    <location>
        <begin position="214"/>
        <end position="231"/>
    </location>
</feature>
<organism evidence="2 3">
    <name type="scientific">Aliidiomarina taiwanensis</name>
    <dbReference type="NCBI Taxonomy" id="946228"/>
    <lineage>
        <taxon>Bacteria</taxon>
        <taxon>Pseudomonadati</taxon>
        <taxon>Pseudomonadota</taxon>
        <taxon>Gammaproteobacteria</taxon>
        <taxon>Alteromonadales</taxon>
        <taxon>Idiomarinaceae</taxon>
        <taxon>Aliidiomarina</taxon>
    </lineage>
</organism>
<dbReference type="AlphaFoldDB" id="A0A432X9E3"/>
<name>A0A432X9E3_9GAMM</name>
<dbReference type="RefSeq" id="WP_126756375.1">
    <property type="nucleotide sequence ID" value="NZ_PIPQ01000001.1"/>
</dbReference>
<protein>
    <submittedName>
        <fullName evidence="2">Uncharacterized protein</fullName>
    </submittedName>
</protein>